<evidence type="ECO:0000256" key="13">
    <source>
        <dbReference type="ARBA" id="ARBA00022490"/>
    </source>
</evidence>
<keyword evidence="33" id="KW-0186">Copper</keyword>
<dbReference type="GO" id="GO:0099503">
    <property type="term" value="C:secretory vesicle"/>
    <property type="evidence" value="ECO:0007669"/>
    <property type="project" value="UniProtKB-ARBA"/>
</dbReference>
<feature type="domain" description="E2" evidence="49">
    <location>
        <begin position="356"/>
        <end position="547"/>
    </location>
</feature>
<dbReference type="GO" id="GO:0030426">
    <property type="term" value="C:growth cone"/>
    <property type="evidence" value="ECO:0007669"/>
    <property type="project" value="UniProtKB-SubCell"/>
</dbReference>
<keyword evidence="30" id="KW-0722">Serine protease inhibitor</keyword>
<evidence type="ECO:0000256" key="29">
    <source>
        <dbReference type="ARBA" id="ARBA00022889"/>
    </source>
</evidence>
<keyword evidence="13" id="KW-0963">Cytoplasm</keyword>
<dbReference type="InterPro" id="IPR024329">
    <property type="entry name" value="Amyloid_glyco_E2_domain"/>
</dbReference>
<feature type="disulfide bond" evidence="43">
    <location>
        <begin position="99"/>
        <end position="106"/>
    </location>
</feature>
<keyword evidence="37 43" id="KW-1015">Disulfide bond</keyword>
<evidence type="ECO:0000256" key="46">
    <source>
        <dbReference type="SAM" id="SignalP"/>
    </source>
</evidence>
<dbReference type="Gene3D" id="2.30.29.30">
    <property type="entry name" value="Pleckstrin-homology domain (PH domain)/Phosphotyrosine-binding domain (PTB)"/>
    <property type="match status" value="1"/>
</dbReference>
<feature type="chain" id="PRO_5041672430" description="Amyloid-beta A4 protein" evidence="46">
    <location>
        <begin position="19"/>
        <end position="730"/>
    </location>
</feature>
<keyword evidence="31 44" id="KW-1133">Transmembrane helix</keyword>
<keyword evidence="27" id="KW-0862">Zinc</keyword>
<dbReference type="Pfam" id="PF03494">
    <property type="entry name" value="Beta-APP"/>
    <property type="match status" value="1"/>
</dbReference>
<comment type="subcellular location">
    <subcellularLocation>
        <location evidence="3 44">Cell membrane</location>
        <topology evidence="3 44">Single-pass type I membrane protein</topology>
    </subcellularLocation>
    <subcellularLocation>
        <location evidence="10">Cell projection</location>
        <location evidence="10">Growth cone</location>
    </subcellularLocation>
    <subcellularLocation>
        <location evidence="6">Cytoplasmic vesicle</location>
    </subcellularLocation>
    <subcellularLocation>
        <location evidence="4">Early endosome</location>
    </subcellularLocation>
    <subcellularLocation>
        <location evidence="2">Endoplasmic reticulum</location>
    </subcellularLocation>
    <subcellularLocation>
        <location evidence="7">Golgi apparatus</location>
    </subcellularLocation>
    <subcellularLocation>
        <location evidence="8">Membrane</location>
        <location evidence="8">Clathrin-coated pit</location>
    </subcellularLocation>
    <subcellularLocation>
        <location evidence="1">Nucleus</location>
    </subcellularLocation>
    <subcellularLocation>
        <location evidence="5">Perikaryon</location>
    </subcellularLocation>
    <subcellularLocation>
        <location evidence="9">Secreted</location>
    </subcellularLocation>
</comment>
<keyword evidence="40" id="KW-0539">Nucleus</keyword>
<comment type="caution">
    <text evidence="43">Lacks conserved residue(s) required for the propagation of feature annotation.</text>
</comment>
<evidence type="ECO:0000256" key="15">
    <source>
        <dbReference type="ARBA" id="ARBA00022525"/>
    </source>
</evidence>
<dbReference type="SUPFAM" id="SSF56491">
    <property type="entry name" value="A heparin-binding domain"/>
    <property type="match status" value="1"/>
</dbReference>
<keyword evidence="15" id="KW-0964">Secreted</keyword>
<gene>
    <name evidence="51" type="primary">APP</name>
</gene>
<evidence type="ECO:0000256" key="1">
    <source>
        <dbReference type="ARBA" id="ARBA00004123"/>
    </source>
</evidence>
<dbReference type="InterPro" id="IPR015849">
    <property type="entry name" value="Amyloid_glyco_heparin-bd"/>
</dbReference>
<evidence type="ECO:0000256" key="7">
    <source>
        <dbReference type="ARBA" id="ARBA00004555"/>
    </source>
</evidence>
<keyword evidence="41" id="KW-0966">Cell projection</keyword>
<dbReference type="GO" id="GO:0007409">
    <property type="term" value="P:axonogenesis"/>
    <property type="evidence" value="ECO:0007669"/>
    <property type="project" value="TreeGrafter"/>
</dbReference>
<proteinExistence type="inferred from homology"/>
<dbReference type="GO" id="GO:0004867">
    <property type="term" value="F:serine-type endopeptidase inhibitor activity"/>
    <property type="evidence" value="ECO:0007669"/>
    <property type="project" value="UniProtKB-KW"/>
</dbReference>
<dbReference type="InterPro" id="IPR008155">
    <property type="entry name" value="Amyloid_glyco"/>
</dbReference>
<evidence type="ECO:0000256" key="38">
    <source>
        <dbReference type="ARBA" id="ARBA00023176"/>
    </source>
</evidence>
<dbReference type="FunFam" id="4.10.230.10:FF:000001">
    <property type="entry name" value="Amyloid beta A4 protein"/>
    <property type="match status" value="1"/>
</dbReference>
<evidence type="ECO:0000256" key="14">
    <source>
        <dbReference type="ARBA" id="ARBA00022499"/>
    </source>
</evidence>
<reference evidence="51" key="1">
    <citation type="submission" date="2025-08" db="UniProtKB">
        <authorList>
            <consortium name="RefSeq"/>
        </authorList>
    </citation>
    <scope>IDENTIFICATION</scope>
    <source>
        <tissue evidence="51">Blood</tissue>
    </source>
</reference>
<evidence type="ECO:0000256" key="23">
    <source>
        <dbReference type="ARBA" id="ARBA00022723"/>
    </source>
</evidence>
<evidence type="ECO:0000256" key="40">
    <source>
        <dbReference type="ARBA" id="ARBA00023242"/>
    </source>
</evidence>
<evidence type="ECO:0000256" key="37">
    <source>
        <dbReference type="ARBA" id="ARBA00023157"/>
    </source>
</evidence>
<dbReference type="InterPro" id="IPR011178">
    <property type="entry name" value="Amyloid_glyco_Cu-bd"/>
</dbReference>
<dbReference type="PANTHER" id="PTHR23103:SF7">
    <property type="entry name" value="AMYLOID-BETA PRECURSOR PROTEIN"/>
    <property type="match status" value="1"/>
</dbReference>
<evidence type="ECO:0000256" key="22">
    <source>
        <dbReference type="ARBA" id="ARBA00022703"/>
    </source>
</evidence>
<dbReference type="GO" id="GO:0005576">
    <property type="term" value="C:extracellular region"/>
    <property type="evidence" value="ECO:0007669"/>
    <property type="project" value="UniProtKB-SubCell"/>
</dbReference>
<dbReference type="GO" id="GO:0007417">
    <property type="term" value="P:central nervous system development"/>
    <property type="evidence" value="ECO:0007669"/>
    <property type="project" value="TreeGrafter"/>
</dbReference>
<protein>
    <recommendedName>
        <fullName evidence="44">Amyloid-beta A4 protein</fullName>
    </recommendedName>
</protein>
<evidence type="ECO:0000256" key="6">
    <source>
        <dbReference type="ARBA" id="ARBA00004541"/>
    </source>
</evidence>
<keyword evidence="19" id="KW-0358">Heparin-binding</keyword>
<evidence type="ECO:0000256" key="16">
    <source>
        <dbReference type="ARBA" id="ARBA00022553"/>
    </source>
</evidence>
<dbReference type="GO" id="GO:0009986">
    <property type="term" value="C:cell surface"/>
    <property type="evidence" value="ECO:0007669"/>
    <property type="project" value="UniProtKB-ARBA"/>
</dbReference>
<dbReference type="InterPro" id="IPR011993">
    <property type="entry name" value="PH-like_dom_sf"/>
</dbReference>
<evidence type="ECO:0000256" key="36">
    <source>
        <dbReference type="ARBA" id="ARBA00023136"/>
    </source>
</evidence>
<keyword evidence="36 44" id="KW-0472">Membrane</keyword>
<dbReference type="SUPFAM" id="SSF109843">
    <property type="entry name" value="CAPPD, an extracellular domain of amyloid beta A4 protein"/>
    <property type="match status" value="1"/>
</dbReference>
<dbReference type="GeneID" id="129325476"/>
<keyword evidence="39" id="KW-0325">Glycoprotein</keyword>
<evidence type="ECO:0000256" key="5">
    <source>
        <dbReference type="ARBA" id="ARBA00004484"/>
    </source>
</evidence>
<dbReference type="InterPro" id="IPR037071">
    <property type="entry name" value="Amyloid_glyco_Abeta_sf"/>
</dbReference>
<dbReference type="PROSITE" id="PS00320">
    <property type="entry name" value="APP_INTRA"/>
    <property type="match status" value="1"/>
</dbReference>
<dbReference type="PRINTS" id="PR00204">
    <property type="entry name" value="BETAAMYLOID"/>
</dbReference>
<feature type="transmembrane region" description="Helical" evidence="44">
    <location>
        <begin position="661"/>
        <end position="683"/>
    </location>
</feature>
<dbReference type="InterPro" id="IPR019543">
    <property type="entry name" value="APP_amyloid_C"/>
</dbReference>
<dbReference type="GO" id="GO:0051246">
    <property type="term" value="P:regulation of protein metabolic process"/>
    <property type="evidence" value="ECO:0007669"/>
    <property type="project" value="UniProtKB-ARBA"/>
</dbReference>
<keyword evidence="16" id="KW-0597">Phosphoprotein</keyword>
<keyword evidence="35 44" id="KW-0034">Amyloid</keyword>
<dbReference type="SMART" id="SM00131">
    <property type="entry name" value="KU"/>
    <property type="match status" value="1"/>
</dbReference>
<dbReference type="PANTHER" id="PTHR23103">
    <property type="entry name" value="ALZHEIMER'S DISEASE BETA-AMYLOID RELATED"/>
    <property type="match status" value="1"/>
</dbReference>
<keyword evidence="25" id="KW-0967">Endosome</keyword>
<dbReference type="InterPro" id="IPR036880">
    <property type="entry name" value="Kunitz_BPTI_sf"/>
</dbReference>
<comment type="similarity">
    <text evidence="11 43 44">Belongs to the APP family.</text>
</comment>
<dbReference type="GO" id="GO:0010604">
    <property type="term" value="P:positive regulation of macromolecule metabolic process"/>
    <property type="evidence" value="ECO:0007669"/>
    <property type="project" value="UniProtKB-ARBA"/>
</dbReference>
<evidence type="ECO:0000256" key="43">
    <source>
        <dbReference type="PROSITE-ProRule" id="PRU01217"/>
    </source>
</evidence>
<evidence type="ECO:0000256" key="24">
    <source>
        <dbReference type="ARBA" id="ARBA00022729"/>
    </source>
</evidence>
<dbReference type="InterPro" id="IPR013803">
    <property type="entry name" value="Amyloid_glyco_Abeta"/>
</dbReference>
<dbReference type="GO" id="GO:0005905">
    <property type="term" value="C:clathrin-coated pit"/>
    <property type="evidence" value="ECO:0007669"/>
    <property type="project" value="UniProtKB-SubCell"/>
</dbReference>
<dbReference type="GO" id="GO:0046914">
    <property type="term" value="F:transition metal ion binding"/>
    <property type="evidence" value="ECO:0007669"/>
    <property type="project" value="InterPro"/>
</dbReference>
<accession>A0AA97KSB2</accession>
<evidence type="ECO:0000256" key="3">
    <source>
        <dbReference type="ARBA" id="ARBA00004251"/>
    </source>
</evidence>
<evidence type="ECO:0000256" key="19">
    <source>
        <dbReference type="ARBA" id="ARBA00022674"/>
    </source>
</evidence>
<dbReference type="Pfam" id="PF10515">
    <property type="entry name" value="APP_amyloid"/>
    <property type="match status" value="1"/>
</dbReference>
<feature type="domain" description="BPTI/Kunitz inhibitor" evidence="47">
    <location>
        <begin position="292"/>
        <end position="342"/>
    </location>
</feature>
<evidence type="ECO:0000256" key="17">
    <source>
        <dbReference type="ARBA" id="ARBA00022583"/>
    </source>
</evidence>
<dbReference type="GO" id="GO:0030546">
    <property type="term" value="F:signaling receptor activator activity"/>
    <property type="evidence" value="ECO:0007669"/>
    <property type="project" value="TreeGrafter"/>
</dbReference>
<keyword evidence="17" id="KW-0254">Endocytosis</keyword>
<keyword evidence="38" id="KW-0168">Coated pit</keyword>
<keyword evidence="50" id="KW-1185">Reference proteome</keyword>
<evidence type="ECO:0000256" key="34">
    <source>
        <dbReference type="ARBA" id="ARBA00023034"/>
    </source>
</evidence>
<dbReference type="SMART" id="SM00006">
    <property type="entry name" value="A4_EXTRA"/>
    <property type="match status" value="1"/>
</dbReference>
<evidence type="ECO:0000256" key="42">
    <source>
        <dbReference type="ARBA" id="ARBA00023329"/>
    </source>
</evidence>
<dbReference type="GO" id="GO:0005102">
    <property type="term" value="F:signaling receptor binding"/>
    <property type="evidence" value="ECO:0007669"/>
    <property type="project" value="TreeGrafter"/>
</dbReference>
<dbReference type="GO" id="GO:0045121">
    <property type="term" value="C:membrane raft"/>
    <property type="evidence" value="ECO:0007669"/>
    <property type="project" value="TreeGrafter"/>
</dbReference>
<evidence type="ECO:0000256" key="11">
    <source>
        <dbReference type="ARBA" id="ARBA00009449"/>
    </source>
</evidence>
<dbReference type="FunFam" id="1.20.120.770:FF:000001">
    <property type="entry name" value="Amyloid beta A4 protein-like isoform 1"/>
    <property type="match status" value="1"/>
</dbReference>
<evidence type="ECO:0000256" key="41">
    <source>
        <dbReference type="ARBA" id="ARBA00023273"/>
    </source>
</evidence>
<dbReference type="CDD" id="cd22607">
    <property type="entry name" value="Kunitz_ABPP-like"/>
    <property type="match status" value="1"/>
</dbReference>
<keyword evidence="23" id="KW-0479">Metal-binding</keyword>
<feature type="region of interest" description="CuBD subdomain" evidence="43">
    <location>
        <begin position="132"/>
        <end position="190"/>
    </location>
</feature>
<keyword evidence="18" id="KW-0765">Sulfation</keyword>
<dbReference type="Proteomes" id="UP001190640">
    <property type="component" value="Chromosome 3"/>
</dbReference>
<dbReference type="CTD" id="351"/>
<evidence type="ECO:0000256" key="18">
    <source>
        <dbReference type="ARBA" id="ARBA00022641"/>
    </source>
</evidence>
<dbReference type="GO" id="GO:0005794">
    <property type="term" value="C:Golgi apparatus"/>
    <property type="evidence" value="ECO:0007669"/>
    <property type="project" value="UniProtKB-SubCell"/>
</dbReference>
<keyword evidence="22" id="KW-0053">Apoptosis</keyword>
<dbReference type="PROSITE" id="PS00280">
    <property type="entry name" value="BPTI_KUNITZ_1"/>
    <property type="match status" value="1"/>
</dbReference>
<dbReference type="PROSITE" id="PS51870">
    <property type="entry name" value="APP_E2"/>
    <property type="match status" value="1"/>
</dbReference>
<feature type="signal peptide" evidence="46">
    <location>
        <begin position="1"/>
        <end position="18"/>
    </location>
</feature>
<name>A0AA97KSB2_EUBMA</name>
<feature type="disulfide bond" evidence="43">
    <location>
        <begin position="134"/>
        <end position="188"/>
    </location>
</feature>
<evidence type="ECO:0000313" key="51">
    <source>
        <dbReference type="RefSeq" id="XP_054829114.1"/>
    </source>
</evidence>
<evidence type="ECO:0000256" key="8">
    <source>
        <dbReference type="ARBA" id="ARBA00004600"/>
    </source>
</evidence>
<keyword evidence="12 44" id="KW-1003">Cell membrane</keyword>
<evidence type="ECO:0000256" key="9">
    <source>
        <dbReference type="ARBA" id="ARBA00004613"/>
    </source>
</evidence>
<evidence type="ECO:0000256" key="45">
    <source>
        <dbReference type="SAM" id="Coils"/>
    </source>
</evidence>
<dbReference type="Gene3D" id="4.10.230.10">
    <property type="entry name" value="Amyloidogenic glycoprotein, amyloid-beta peptide"/>
    <property type="match status" value="1"/>
</dbReference>
<evidence type="ECO:0000256" key="26">
    <source>
        <dbReference type="ARBA" id="ARBA00022824"/>
    </source>
</evidence>
<feature type="disulfide bond" evidence="43">
    <location>
        <begin position="74"/>
        <end position="118"/>
    </location>
</feature>
<keyword evidence="28" id="KW-0832">Ubl conjugation</keyword>
<dbReference type="PROSITE" id="PS50279">
    <property type="entry name" value="BPTI_KUNITZ_2"/>
    <property type="match status" value="1"/>
</dbReference>
<dbReference type="GO" id="GO:0005769">
    <property type="term" value="C:early endosome"/>
    <property type="evidence" value="ECO:0007669"/>
    <property type="project" value="UniProtKB-SubCell"/>
</dbReference>
<dbReference type="FunFam" id="3.30.1490.140:FF:000001">
    <property type="entry name" value="Amyloid beta (A4) protein b"/>
    <property type="match status" value="1"/>
</dbReference>
<dbReference type="Pfam" id="PF12924">
    <property type="entry name" value="APP_Cu_bd"/>
    <property type="match status" value="1"/>
</dbReference>
<dbReference type="PRINTS" id="PR00203">
    <property type="entry name" value="AMYLOIDA4"/>
</dbReference>
<keyword evidence="34" id="KW-0333">Golgi apparatus</keyword>
<dbReference type="PROSITE" id="PS00319">
    <property type="entry name" value="APP_CUBD"/>
    <property type="match status" value="1"/>
</dbReference>
<dbReference type="Pfam" id="PF00014">
    <property type="entry name" value="Kunitz_BPTI"/>
    <property type="match status" value="1"/>
</dbReference>
<dbReference type="FunFam" id="4.10.410.10:FF:000001">
    <property type="entry name" value="Amyloid beta A4 protein"/>
    <property type="match status" value="1"/>
</dbReference>
<keyword evidence="14" id="KW-1017">Isopeptide bond</keyword>
<organism evidence="50 51">
    <name type="scientific">Eublepharis macularius</name>
    <name type="common">Leopard gecko</name>
    <name type="synonym">Cyrtodactylus macularius</name>
    <dbReference type="NCBI Taxonomy" id="481883"/>
    <lineage>
        <taxon>Eukaryota</taxon>
        <taxon>Metazoa</taxon>
        <taxon>Chordata</taxon>
        <taxon>Craniata</taxon>
        <taxon>Vertebrata</taxon>
        <taxon>Euteleostomi</taxon>
        <taxon>Lepidosauria</taxon>
        <taxon>Squamata</taxon>
        <taxon>Bifurcata</taxon>
        <taxon>Gekkota</taxon>
        <taxon>Eublepharidae</taxon>
        <taxon>Eublepharinae</taxon>
        <taxon>Eublepharis</taxon>
    </lineage>
</organism>
<evidence type="ECO:0000256" key="10">
    <source>
        <dbReference type="ARBA" id="ARBA00004624"/>
    </source>
</evidence>
<dbReference type="GO" id="GO:0005798">
    <property type="term" value="C:Golgi-associated vesicle"/>
    <property type="evidence" value="ECO:0007669"/>
    <property type="project" value="UniProtKB-UniRule"/>
</dbReference>
<dbReference type="AlphaFoldDB" id="A0AA97KSB2"/>
<evidence type="ECO:0000256" key="2">
    <source>
        <dbReference type="ARBA" id="ARBA00004240"/>
    </source>
</evidence>
<dbReference type="GO" id="GO:0006915">
    <property type="term" value="P:apoptotic process"/>
    <property type="evidence" value="ECO:0007669"/>
    <property type="project" value="UniProtKB-KW"/>
</dbReference>
<keyword evidence="32" id="KW-0408">Iron</keyword>
<keyword evidence="45" id="KW-0175">Coiled coil</keyword>
<evidence type="ECO:0000256" key="25">
    <source>
        <dbReference type="ARBA" id="ARBA00022753"/>
    </source>
</evidence>
<keyword evidence="20" id="KW-0646">Protease inhibitor</keyword>
<keyword evidence="26" id="KW-0256">Endoplasmic reticulum</keyword>
<dbReference type="GO" id="GO:0043204">
    <property type="term" value="C:perikaryon"/>
    <property type="evidence" value="ECO:0007669"/>
    <property type="project" value="UniProtKB-SubCell"/>
</dbReference>
<dbReference type="InterPro" id="IPR019744">
    <property type="entry name" value="APP_CUBD_CS"/>
</dbReference>
<keyword evidence="42" id="KW-0968">Cytoplasmic vesicle</keyword>
<dbReference type="SUPFAM" id="SSF89811">
    <property type="entry name" value="Amyloid beta a4 protein copper binding domain (domain 2)"/>
    <property type="match status" value="1"/>
</dbReference>
<dbReference type="InterPro" id="IPR036454">
    <property type="entry name" value="Amyloid_glyco_heparin-bd_sf"/>
</dbReference>
<dbReference type="InterPro" id="IPR019745">
    <property type="entry name" value="Amyloid_glyco_intracell_CS"/>
</dbReference>
<evidence type="ECO:0000256" key="44">
    <source>
        <dbReference type="RuleBase" id="RU367156"/>
    </source>
</evidence>
<evidence type="ECO:0000256" key="31">
    <source>
        <dbReference type="ARBA" id="ARBA00022989"/>
    </source>
</evidence>
<evidence type="ECO:0000256" key="28">
    <source>
        <dbReference type="ARBA" id="ARBA00022843"/>
    </source>
</evidence>
<evidence type="ECO:0000256" key="30">
    <source>
        <dbReference type="ARBA" id="ARBA00022900"/>
    </source>
</evidence>
<dbReference type="InterPro" id="IPR020901">
    <property type="entry name" value="Prtase_inh_Kunz-CS"/>
</dbReference>
<dbReference type="Gene3D" id="1.20.120.770">
    <property type="entry name" value="Amyloid precursor protein, E2 domain"/>
    <property type="match status" value="1"/>
</dbReference>
<dbReference type="GO" id="GO:0008201">
    <property type="term" value="F:heparin binding"/>
    <property type="evidence" value="ECO:0007669"/>
    <property type="project" value="UniProtKB-UniRule"/>
</dbReference>
<dbReference type="InterPro" id="IPR008154">
    <property type="entry name" value="Amyloid_glyco_extra"/>
</dbReference>
<dbReference type="InterPro" id="IPR002223">
    <property type="entry name" value="Kunitz_BPTI"/>
</dbReference>
<dbReference type="RefSeq" id="XP_054829114.1">
    <property type="nucleotide sequence ID" value="XM_054973139.1"/>
</dbReference>
<feature type="region of interest" description="GFLD subdomain" evidence="43">
    <location>
        <begin position="29"/>
        <end position="124"/>
    </location>
</feature>
<dbReference type="GO" id="GO:0006897">
    <property type="term" value="P:endocytosis"/>
    <property type="evidence" value="ECO:0007669"/>
    <property type="project" value="UniProtKB-KW"/>
</dbReference>
<evidence type="ECO:0000256" key="27">
    <source>
        <dbReference type="ARBA" id="ARBA00022833"/>
    </source>
</evidence>
<dbReference type="Pfam" id="PF02177">
    <property type="entry name" value="APP_N"/>
    <property type="match status" value="1"/>
</dbReference>
<keyword evidence="21 44" id="KW-0812">Transmembrane</keyword>
<evidence type="ECO:0000259" key="47">
    <source>
        <dbReference type="PROSITE" id="PS50279"/>
    </source>
</evidence>
<evidence type="ECO:0000256" key="33">
    <source>
        <dbReference type="ARBA" id="ARBA00023008"/>
    </source>
</evidence>
<dbReference type="GO" id="GO:0005634">
    <property type="term" value="C:nucleus"/>
    <property type="evidence" value="ECO:0007669"/>
    <property type="project" value="UniProtKB-SubCell"/>
</dbReference>
<feature type="coiled-coil region" evidence="45">
    <location>
        <begin position="407"/>
        <end position="441"/>
    </location>
</feature>
<dbReference type="Gene3D" id="3.30.1490.140">
    <property type="entry name" value="Amyloidogenic glycoprotein, copper-binding domain"/>
    <property type="match status" value="1"/>
</dbReference>
<dbReference type="GO" id="GO:0007155">
    <property type="term" value="P:cell adhesion"/>
    <property type="evidence" value="ECO:0007669"/>
    <property type="project" value="UniProtKB-KW"/>
</dbReference>
<comment type="function">
    <text evidence="44">Functions as a cell surface receptor and performs physiological functions on the surface of neurons relevant to neurite growth, neuronal adhesion and axonogenesis.</text>
</comment>
<keyword evidence="29" id="KW-0130">Cell adhesion</keyword>
<dbReference type="SUPFAM" id="SSF57362">
    <property type="entry name" value="BPTI-like"/>
    <property type="match status" value="1"/>
</dbReference>
<evidence type="ECO:0000256" key="12">
    <source>
        <dbReference type="ARBA" id="ARBA00022475"/>
    </source>
</evidence>
<dbReference type="PROSITE" id="PS51869">
    <property type="entry name" value="APP_E1"/>
    <property type="match status" value="1"/>
</dbReference>
<evidence type="ECO:0000256" key="20">
    <source>
        <dbReference type="ARBA" id="ARBA00022690"/>
    </source>
</evidence>
<dbReference type="Pfam" id="PF12925">
    <property type="entry name" value="APP_E2"/>
    <property type="match status" value="1"/>
</dbReference>
<evidence type="ECO:0000256" key="4">
    <source>
        <dbReference type="ARBA" id="ARBA00004412"/>
    </source>
</evidence>
<dbReference type="GO" id="GO:0005783">
    <property type="term" value="C:endoplasmic reticulum"/>
    <property type="evidence" value="ECO:0007669"/>
    <property type="project" value="UniProtKB-SubCell"/>
</dbReference>
<dbReference type="FunFam" id="3.90.570.10:FF:000001">
    <property type="entry name" value="Amyloid beta A4 protein"/>
    <property type="match status" value="1"/>
</dbReference>
<evidence type="ECO:0000313" key="50">
    <source>
        <dbReference type="Proteomes" id="UP001190640"/>
    </source>
</evidence>
<dbReference type="GO" id="GO:0005886">
    <property type="term" value="C:plasma membrane"/>
    <property type="evidence" value="ECO:0007669"/>
    <property type="project" value="UniProtKB-SubCell"/>
</dbReference>
<dbReference type="PRINTS" id="PR00759">
    <property type="entry name" value="BASICPTASE"/>
</dbReference>
<feature type="disulfide bond" evidence="43">
    <location>
        <begin position="159"/>
        <end position="187"/>
    </location>
</feature>
<feature type="disulfide bond" evidence="43">
    <location>
        <begin position="145"/>
        <end position="175"/>
    </location>
</feature>
<evidence type="ECO:0000256" key="39">
    <source>
        <dbReference type="ARBA" id="ARBA00023180"/>
    </source>
</evidence>
<dbReference type="InterPro" id="IPR036176">
    <property type="entry name" value="E2_sf"/>
</dbReference>
<dbReference type="Gene3D" id="3.90.570.10">
    <property type="entry name" value="Amyloidogenic glycoprotein, heparin-binding domain"/>
    <property type="match status" value="1"/>
</dbReference>
<sequence length="730" mass="82507">MLPHLGCLLLVASWTAGALEVPTDGNAGLLAEPQVAMFCGKLNMHMNVQNGKWESDPSGTKTCIGTKEGILQYCQQVYAELQITNVVEANQPVTIQNWCKRGRKQCKSHPHIVVPYRCLVGEFVSDALLVPDKCKFLHQERMDICETHLHWHTVAKESCSEKSMNLHDYGMLLPCGIDKFRGVEFVCCPVADESDNTDSADAEEDDSDVWWGGADADYADGSYDKVTEEQLTEEEEVADVEYEVTDDDGYDGNEDDEDAQEKYQKATERTTSIATTTTTTTESVEEVVREVCSEQAETGPCRAMISRWYFDVTEGKCAPFFYGGCGGNRNNFDTEEYCMAVCGSVIPTTAPSTPDAVDKYLETPGDENEHSHFLKAKEMLEAKHRERMSQVMREWEEAEHQAKNLPKADKKAVIQHFQEKVESLEQQAANERQQLVETHMARVEAMLNDRRRVALENYVTALQSVPPRPRHVFNMLKKYVRAEQKDRQHTIKHFEHVRMVDPKKAAQIRSQVMTHLRVIYERMNQSLSLLYKVPAVAEEIQDDVDELLQREQNYSDDILANMINEPRISYGNDALMPSLTETKTTVDLPVDGEFGLQPWHPFAVDPVPANTENEGSGLTNVKTEEISEVKMDAEFRHDSGYEVHHQKLVFFAEDVGSNKGAIIGLMVGGVVIATVIVITLVMLKKKQYTSIHHGVVEVDAAVTPEERHLSKMQQNGYENPTYKFFEQMQN</sequence>
<evidence type="ECO:0000256" key="32">
    <source>
        <dbReference type="ARBA" id="ARBA00023004"/>
    </source>
</evidence>
<evidence type="ECO:0000259" key="48">
    <source>
        <dbReference type="PROSITE" id="PS51869"/>
    </source>
</evidence>
<keyword evidence="24 46" id="KW-0732">Signal</keyword>
<evidence type="ECO:0000259" key="49">
    <source>
        <dbReference type="PROSITE" id="PS51870"/>
    </source>
</evidence>
<evidence type="ECO:0000256" key="35">
    <source>
        <dbReference type="ARBA" id="ARBA00023087"/>
    </source>
</evidence>
<dbReference type="Gene3D" id="4.10.410.10">
    <property type="entry name" value="Pancreatic trypsin inhibitor Kunitz domain"/>
    <property type="match status" value="1"/>
</dbReference>
<dbReference type="InterPro" id="IPR036669">
    <property type="entry name" value="Amyloid_Cu-bd_sf"/>
</dbReference>
<feature type="domain" description="E1" evidence="48">
    <location>
        <begin position="29"/>
        <end position="190"/>
    </location>
</feature>
<evidence type="ECO:0000256" key="21">
    <source>
        <dbReference type="ARBA" id="ARBA00022692"/>
    </source>
</evidence>